<dbReference type="EMBL" id="SADE01000003">
    <property type="protein sequence ID" value="RVU34973.1"/>
    <property type="molecule type" value="Genomic_DNA"/>
</dbReference>
<evidence type="ECO:0000256" key="2">
    <source>
        <dbReference type="ARBA" id="ARBA00023002"/>
    </source>
</evidence>
<dbReference type="Pfam" id="PF13561">
    <property type="entry name" value="adh_short_C2"/>
    <property type="match status" value="1"/>
</dbReference>
<evidence type="ECO:0000256" key="1">
    <source>
        <dbReference type="ARBA" id="ARBA00006484"/>
    </source>
</evidence>
<comment type="similarity">
    <text evidence="1">Belongs to the short-chain dehydrogenases/reductases (SDR) family.</text>
</comment>
<reference evidence="5" key="1">
    <citation type="submission" date="2019-01" db="EMBL/GenBank/DDBJ databases">
        <title>Gri0909 isolated from a small marine red alga.</title>
        <authorList>
            <person name="Kim J."/>
            <person name="Jeong S.E."/>
            <person name="Jeon C.O."/>
        </authorList>
    </citation>
    <scope>NUCLEOTIDE SEQUENCE [LARGE SCALE GENOMIC DNA]</scope>
    <source>
        <strain evidence="5">Gri0909</strain>
    </source>
</reference>
<evidence type="ECO:0000256" key="3">
    <source>
        <dbReference type="SAM" id="MobiDB-lite"/>
    </source>
</evidence>
<organism evidence="4 5">
    <name type="scientific">Hwanghaeella grinnelliae</name>
    <dbReference type="NCBI Taxonomy" id="2500179"/>
    <lineage>
        <taxon>Bacteria</taxon>
        <taxon>Pseudomonadati</taxon>
        <taxon>Pseudomonadota</taxon>
        <taxon>Alphaproteobacteria</taxon>
        <taxon>Rhodospirillales</taxon>
        <taxon>Rhodospirillaceae</taxon>
        <taxon>Hwanghaeella</taxon>
    </lineage>
</organism>
<dbReference type="PRINTS" id="PR00081">
    <property type="entry name" value="GDHRDH"/>
</dbReference>
<gene>
    <name evidence="4" type="ORF">EOI86_19255</name>
</gene>
<proteinExistence type="inferred from homology"/>
<dbReference type="AlphaFoldDB" id="A0A3S2W382"/>
<feature type="region of interest" description="Disordered" evidence="3">
    <location>
        <begin position="250"/>
        <end position="272"/>
    </location>
</feature>
<feature type="compositionally biased region" description="Basic and acidic residues" evidence="3">
    <location>
        <begin position="250"/>
        <end position="260"/>
    </location>
</feature>
<dbReference type="Gene3D" id="3.40.50.720">
    <property type="entry name" value="NAD(P)-binding Rossmann-like Domain"/>
    <property type="match status" value="1"/>
</dbReference>
<keyword evidence="2" id="KW-0560">Oxidoreductase</keyword>
<name>A0A3S2W382_9PROT</name>
<dbReference type="InterPro" id="IPR036291">
    <property type="entry name" value="NAD(P)-bd_dom_sf"/>
</dbReference>
<evidence type="ECO:0000313" key="4">
    <source>
        <dbReference type="EMBL" id="RVU34973.1"/>
    </source>
</evidence>
<dbReference type="PANTHER" id="PTHR43639">
    <property type="entry name" value="OXIDOREDUCTASE, SHORT-CHAIN DEHYDROGENASE/REDUCTASE FAMILY (AFU_ORTHOLOGUE AFUA_5G02870)"/>
    <property type="match status" value="1"/>
</dbReference>
<accession>A0A3S2W382</accession>
<feature type="compositionally biased region" description="Acidic residues" evidence="3">
    <location>
        <begin position="262"/>
        <end position="272"/>
    </location>
</feature>
<sequence length="272" mass="29337">MPVAIVTGAGKRIGRGLALAMAEDGYDIAVHYRSSKSEAEETVRDVEAMGGKAMPFRADLGVAGDIEAMMANIRTRLGPAQCLINSASLFDYDLADNWTVETFDRHMAVNLRAPLHLAQRLIEDLPDGVQGCVINLLDQKLFNLNPDFYTYTLSKLGLKGATEMLAQAVAPKCRVNAVAPGLTLQSGDQSQEQFAQVHAMTPMGRGTRIDDIADAVRYLVRATAVTGAVLPVDCGQRLSAMDRDVMFLDTDSPERARPADDGPGEENPGNDD</sequence>
<dbReference type="RefSeq" id="WP_127767294.1">
    <property type="nucleotide sequence ID" value="NZ_SADE01000003.1"/>
</dbReference>
<dbReference type="PANTHER" id="PTHR43639:SF1">
    <property type="entry name" value="SHORT-CHAIN DEHYDROGENASE_REDUCTASE FAMILY PROTEIN"/>
    <property type="match status" value="1"/>
</dbReference>
<dbReference type="NCBIfam" id="NF006597">
    <property type="entry name" value="PRK09134.1"/>
    <property type="match status" value="1"/>
</dbReference>
<dbReference type="OrthoDB" id="9786360at2"/>
<dbReference type="SUPFAM" id="SSF51735">
    <property type="entry name" value="NAD(P)-binding Rossmann-fold domains"/>
    <property type="match status" value="1"/>
</dbReference>
<protein>
    <submittedName>
        <fullName evidence="4">SDR family oxidoreductase</fullName>
    </submittedName>
</protein>
<dbReference type="InterPro" id="IPR002347">
    <property type="entry name" value="SDR_fam"/>
</dbReference>
<dbReference type="GO" id="GO:0016491">
    <property type="term" value="F:oxidoreductase activity"/>
    <property type="evidence" value="ECO:0007669"/>
    <property type="project" value="UniProtKB-KW"/>
</dbReference>
<comment type="caution">
    <text evidence="4">The sequence shown here is derived from an EMBL/GenBank/DDBJ whole genome shotgun (WGS) entry which is preliminary data.</text>
</comment>
<keyword evidence="5" id="KW-1185">Reference proteome</keyword>
<evidence type="ECO:0000313" key="5">
    <source>
        <dbReference type="Proteomes" id="UP000287447"/>
    </source>
</evidence>
<dbReference type="Proteomes" id="UP000287447">
    <property type="component" value="Unassembled WGS sequence"/>
</dbReference>